<protein>
    <submittedName>
        <fullName evidence="2">Uncharacterized protein</fullName>
    </submittedName>
</protein>
<keyword evidence="3" id="KW-1185">Reference proteome</keyword>
<feature type="transmembrane region" description="Helical" evidence="1">
    <location>
        <begin position="143"/>
        <end position="160"/>
    </location>
</feature>
<evidence type="ECO:0000256" key="1">
    <source>
        <dbReference type="SAM" id="Phobius"/>
    </source>
</evidence>
<organism evidence="2 3">
    <name type="scientific">Deinococcus hopiensis KR-140</name>
    <dbReference type="NCBI Taxonomy" id="695939"/>
    <lineage>
        <taxon>Bacteria</taxon>
        <taxon>Thermotogati</taxon>
        <taxon>Deinococcota</taxon>
        <taxon>Deinococci</taxon>
        <taxon>Deinococcales</taxon>
        <taxon>Deinococcaceae</taxon>
        <taxon>Deinococcus</taxon>
    </lineage>
</organism>
<name>A0A1W1VJH9_9DEIO</name>
<reference evidence="2 3" key="1">
    <citation type="submission" date="2017-04" db="EMBL/GenBank/DDBJ databases">
        <authorList>
            <person name="Afonso C.L."/>
            <person name="Miller P.J."/>
            <person name="Scott M.A."/>
            <person name="Spackman E."/>
            <person name="Goraichik I."/>
            <person name="Dimitrov K.M."/>
            <person name="Suarez D.L."/>
            <person name="Swayne D.E."/>
        </authorList>
    </citation>
    <scope>NUCLEOTIDE SEQUENCE [LARGE SCALE GENOMIC DNA]</scope>
    <source>
        <strain evidence="2 3">KR-140</strain>
    </source>
</reference>
<feature type="transmembrane region" description="Helical" evidence="1">
    <location>
        <begin position="103"/>
        <end position="122"/>
    </location>
</feature>
<dbReference type="Gene3D" id="3.30.1300.70">
    <property type="match status" value="1"/>
</dbReference>
<evidence type="ECO:0000313" key="3">
    <source>
        <dbReference type="Proteomes" id="UP000192582"/>
    </source>
</evidence>
<proteinExistence type="predicted"/>
<evidence type="ECO:0000313" key="2">
    <source>
        <dbReference type="EMBL" id="SMB93211.1"/>
    </source>
</evidence>
<dbReference type="AlphaFoldDB" id="A0A1W1VJH9"/>
<dbReference type="RefSeq" id="WP_139806936.1">
    <property type="nucleotide sequence ID" value="NZ_FWWU01000009.1"/>
</dbReference>
<feature type="transmembrane region" description="Helical" evidence="1">
    <location>
        <begin position="20"/>
        <end position="41"/>
    </location>
</feature>
<accession>A0A1W1VJH9</accession>
<dbReference type="EMBL" id="FWWU01000009">
    <property type="protein sequence ID" value="SMB93211.1"/>
    <property type="molecule type" value="Genomic_DNA"/>
</dbReference>
<gene>
    <name evidence="2" type="ORF">SAMN00790413_01891</name>
</gene>
<dbReference type="STRING" id="695939.SAMN00790413_01891"/>
<keyword evidence="1" id="KW-1133">Transmembrane helix</keyword>
<dbReference type="Proteomes" id="UP000192582">
    <property type="component" value="Unassembled WGS sequence"/>
</dbReference>
<feature type="transmembrane region" description="Helical" evidence="1">
    <location>
        <begin position="53"/>
        <end position="75"/>
    </location>
</feature>
<keyword evidence="1" id="KW-0812">Transmembrane</keyword>
<keyword evidence="1" id="KW-0472">Membrane</keyword>
<sequence>MAAPTSEDPIGAAGPPRKSRWIYITGVLLNLLFPGAGFTLLGHHKAHMRWGCAMGLLFGIIGYWGVVSVLLFPWIPSLYEAYTGAYWEDTDILAFQGLTLQDWPLWSSIALGSTAVMLPSYTKAYRRWGTHDPRYQVVLWRKVLWWAGHVLLVVPGALLWDDVQDGFIMDRHRYPNLLVAQSLLRNAVLAAESYRFDSNTYLKTATDCKDFRILNIPSFPYGVTTCRIQQTVNGTYGYVTSRRSRYDRSYQVVYFDRSYQFDGTRVVPGPAAMPANMP</sequence>